<keyword evidence="5 10" id="KW-0648">Protein biosynthesis</keyword>
<dbReference type="InterPro" id="IPR024088">
    <property type="entry name" value="Tyr-tRNA-ligase_bac-type"/>
</dbReference>
<evidence type="ECO:0000256" key="5">
    <source>
        <dbReference type="ARBA" id="ARBA00022917"/>
    </source>
</evidence>
<evidence type="ECO:0000313" key="13">
    <source>
        <dbReference type="Proteomes" id="UP000178117"/>
    </source>
</evidence>
<comment type="similarity">
    <text evidence="10">Belongs to the class-I aminoacyl-tRNA synthetase family.</text>
</comment>
<dbReference type="SUPFAM" id="SSF52374">
    <property type="entry name" value="Nucleotidylyl transferase"/>
    <property type="match status" value="1"/>
</dbReference>
<evidence type="ECO:0000256" key="3">
    <source>
        <dbReference type="ARBA" id="ARBA00022741"/>
    </source>
</evidence>
<dbReference type="InterPro" id="IPR002942">
    <property type="entry name" value="S4_RNA-bd"/>
</dbReference>
<dbReference type="InterPro" id="IPR002305">
    <property type="entry name" value="aa-tRNA-synth_Ic"/>
</dbReference>
<comment type="caution">
    <text evidence="12">The sequence shown here is derived from an EMBL/GenBank/DDBJ whole genome shotgun (WGS) entry which is preliminary data.</text>
</comment>
<dbReference type="STRING" id="1802685.A3C88_00600"/>
<evidence type="ECO:0000256" key="4">
    <source>
        <dbReference type="ARBA" id="ARBA00022840"/>
    </source>
</evidence>
<accession>A0A1F8FTI1</accession>
<dbReference type="GO" id="GO:0006437">
    <property type="term" value="P:tyrosyl-tRNA aminoacylation"/>
    <property type="evidence" value="ECO:0007669"/>
    <property type="project" value="UniProtKB-UniRule"/>
</dbReference>
<dbReference type="GO" id="GO:0005829">
    <property type="term" value="C:cytosol"/>
    <property type="evidence" value="ECO:0007669"/>
    <property type="project" value="TreeGrafter"/>
</dbReference>
<proteinExistence type="inferred from homology"/>
<dbReference type="PANTHER" id="PTHR11766:SF1">
    <property type="entry name" value="TYROSINE--TRNA LIGASE"/>
    <property type="match status" value="1"/>
</dbReference>
<evidence type="ECO:0000313" key="12">
    <source>
        <dbReference type="EMBL" id="OGN16281.1"/>
    </source>
</evidence>
<name>A0A1F8FTI1_9BACT</name>
<dbReference type="Pfam" id="PF00579">
    <property type="entry name" value="tRNA-synt_1b"/>
    <property type="match status" value="1"/>
</dbReference>
<dbReference type="InterPro" id="IPR014729">
    <property type="entry name" value="Rossmann-like_a/b/a_fold"/>
</dbReference>
<keyword evidence="6 10" id="KW-0030">Aminoacyl-tRNA synthetase</keyword>
<dbReference type="NCBIfam" id="TIGR00234">
    <property type="entry name" value="tyrS"/>
    <property type="match status" value="1"/>
</dbReference>
<evidence type="ECO:0000256" key="6">
    <source>
        <dbReference type="ARBA" id="ARBA00023146"/>
    </source>
</evidence>
<keyword evidence="9" id="KW-0694">RNA-binding</keyword>
<evidence type="ECO:0000256" key="8">
    <source>
        <dbReference type="NCBIfam" id="TIGR00234"/>
    </source>
</evidence>
<dbReference type="InterPro" id="IPR036986">
    <property type="entry name" value="S4_RNA-bd_sf"/>
</dbReference>
<evidence type="ECO:0000256" key="9">
    <source>
        <dbReference type="PROSITE-ProRule" id="PRU00182"/>
    </source>
</evidence>
<reference evidence="12 13" key="1">
    <citation type="journal article" date="2016" name="Nat. Commun.">
        <title>Thousands of microbial genomes shed light on interconnected biogeochemical processes in an aquifer system.</title>
        <authorList>
            <person name="Anantharaman K."/>
            <person name="Brown C.T."/>
            <person name="Hug L.A."/>
            <person name="Sharon I."/>
            <person name="Castelle C.J."/>
            <person name="Probst A.J."/>
            <person name="Thomas B.C."/>
            <person name="Singh A."/>
            <person name="Wilkins M.J."/>
            <person name="Karaoz U."/>
            <person name="Brodie E.L."/>
            <person name="Williams K.H."/>
            <person name="Hubbard S.S."/>
            <person name="Banfield J.F."/>
        </authorList>
    </citation>
    <scope>NUCLEOTIDE SEQUENCE [LARGE SCALE GENOMIC DNA]</scope>
</reference>
<dbReference type="Proteomes" id="UP000178117">
    <property type="component" value="Unassembled WGS sequence"/>
</dbReference>
<gene>
    <name evidence="12" type="ORF">A3C88_00600</name>
</gene>
<keyword evidence="3 10" id="KW-0547">Nucleotide-binding</keyword>
<dbReference type="PROSITE" id="PS00178">
    <property type="entry name" value="AA_TRNA_LIGASE_I"/>
    <property type="match status" value="1"/>
</dbReference>
<dbReference type="GO" id="GO:0005524">
    <property type="term" value="F:ATP binding"/>
    <property type="evidence" value="ECO:0007669"/>
    <property type="project" value="UniProtKB-KW"/>
</dbReference>
<evidence type="ECO:0000256" key="2">
    <source>
        <dbReference type="ARBA" id="ARBA00022598"/>
    </source>
</evidence>
<dbReference type="PROSITE" id="PS50889">
    <property type="entry name" value="S4"/>
    <property type="match status" value="1"/>
</dbReference>
<dbReference type="SUPFAM" id="SSF55174">
    <property type="entry name" value="Alpha-L RNA-binding motif"/>
    <property type="match status" value="1"/>
</dbReference>
<sequence length="375" mass="41810">MEELLTRRIGQFEGRPNIWPSKEEARKRIKEEKSLRVYLGIDPTGPDLHLGHIIPLLFLKQLSDVKHRPVLVIGDFTAQIGDPTGKSETRKPLSKEDVKKNMETYLEQVYKVLPKGSFDVEYNSTWLSKMTVGKFLQAVSNVSALELMTRSMFKERQDKGAFLGVPEFLYPLMQGYDSVAMEIDGEVGGNDQTFNMLMGRDLERKLLGKEKLVFATKLLVGAGGKKMSKSEGEIIAVSDEPAEIRRKVLAFDDGMLREVAELCTEKPSSWIDAHHGTGETPKDPRAFKEDLADEFVRMFHGENALGESRKEKEVSGAGQTVTTVIAGILSSKSEAKSLLDQGAIEVNGVIVKEWNHEVKSGDKIQVGKGKFLKVK</sequence>
<feature type="domain" description="RNA-binding S4" evidence="11">
    <location>
        <begin position="326"/>
        <end position="364"/>
    </location>
</feature>
<evidence type="ECO:0000256" key="7">
    <source>
        <dbReference type="ARBA" id="ARBA00048248"/>
    </source>
</evidence>
<dbReference type="EC" id="6.1.1.1" evidence="1 8"/>
<dbReference type="InterPro" id="IPR001412">
    <property type="entry name" value="aa-tRNA-synth_I_CS"/>
</dbReference>
<evidence type="ECO:0000256" key="10">
    <source>
        <dbReference type="RuleBase" id="RU363036"/>
    </source>
</evidence>
<dbReference type="CDD" id="cd00165">
    <property type="entry name" value="S4"/>
    <property type="match status" value="1"/>
</dbReference>
<keyword evidence="2 10" id="KW-0436">Ligase</keyword>
<dbReference type="Gene3D" id="1.10.240.10">
    <property type="entry name" value="Tyrosyl-Transfer RNA Synthetase"/>
    <property type="match status" value="1"/>
</dbReference>
<comment type="catalytic activity">
    <reaction evidence="7">
        <text>tRNA(Tyr) + L-tyrosine + ATP = L-tyrosyl-tRNA(Tyr) + AMP + diphosphate + H(+)</text>
        <dbReference type="Rhea" id="RHEA:10220"/>
        <dbReference type="Rhea" id="RHEA-COMP:9706"/>
        <dbReference type="Rhea" id="RHEA-COMP:9707"/>
        <dbReference type="ChEBI" id="CHEBI:15378"/>
        <dbReference type="ChEBI" id="CHEBI:30616"/>
        <dbReference type="ChEBI" id="CHEBI:33019"/>
        <dbReference type="ChEBI" id="CHEBI:58315"/>
        <dbReference type="ChEBI" id="CHEBI:78442"/>
        <dbReference type="ChEBI" id="CHEBI:78536"/>
        <dbReference type="ChEBI" id="CHEBI:456215"/>
        <dbReference type="EC" id="6.1.1.1"/>
    </reaction>
</comment>
<keyword evidence="4 10" id="KW-0067">ATP-binding</keyword>
<evidence type="ECO:0000256" key="1">
    <source>
        <dbReference type="ARBA" id="ARBA00013160"/>
    </source>
</evidence>
<dbReference type="GO" id="GO:0004831">
    <property type="term" value="F:tyrosine-tRNA ligase activity"/>
    <property type="evidence" value="ECO:0007669"/>
    <property type="project" value="UniProtKB-UniRule"/>
</dbReference>
<dbReference type="GO" id="GO:0003723">
    <property type="term" value="F:RNA binding"/>
    <property type="evidence" value="ECO:0007669"/>
    <property type="project" value="UniProtKB-KW"/>
</dbReference>
<dbReference type="Pfam" id="PF01479">
    <property type="entry name" value="S4"/>
    <property type="match status" value="1"/>
</dbReference>
<dbReference type="Gene3D" id="3.40.50.620">
    <property type="entry name" value="HUPs"/>
    <property type="match status" value="1"/>
</dbReference>
<dbReference type="AlphaFoldDB" id="A0A1F8FTI1"/>
<dbReference type="Gene3D" id="3.10.290.10">
    <property type="entry name" value="RNA-binding S4 domain"/>
    <property type="match status" value="1"/>
</dbReference>
<dbReference type="PANTHER" id="PTHR11766">
    <property type="entry name" value="TYROSYL-TRNA SYNTHETASE"/>
    <property type="match status" value="1"/>
</dbReference>
<organism evidence="12 13">
    <name type="scientific">Candidatus Yanofskybacteria bacterium RIFCSPHIGHO2_02_FULL_50_12</name>
    <dbReference type="NCBI Taxonomy" id="1802685"/>
    <lineage>
        <taxon>Bacteria</taxon>
        <taxon>Candidatus Yanofskyibacteriota</taxon>
    </lineage>
</organism>
<dbReference type="EMBL" id="MGJZ01000034">
    <property type="protein sequence ID" value="OGN16281.1"/>
    <property type="molecule type" value="Genomic_DNA"/>
</dbReference>
<dbReference type="PRINTS" id="PR01040">
    <property type="entry name" value="TRNASYNTHTYR"/>
</dbReference>
<dbReference type="InterPro" id="IPR002307">
    <property type="entry name" value="Tyr-tRNA-ligase"/>
</dbReference>
<protein>
    <recommendedName>
        <fullName evidence="1 8">Tyrosine--tRNA ligase</fullName>
        <ecNumber evidence="1 8">6.1.1.1</ecNumber>
    </recommendedName>
</protein>
<evidence type="ECO:0000259" key="11">
    <source>
        <dbReference type="Pfam" id="PF01479"/>
    </source>
</evidence>